<dbReference type="GO" id="GO:0004489">
    <property type="term" value="F:methylenetetrahydrofolate reductase [NAD(P)H] activity"/>
    <property type="evidence" value="ECO:0007669"/>
    <property type="project" value="InterPro"/>
</dbReference>
<name>A0A2T8F5D3_9ACTN</name>
<dbReference type="GO" id="GO:0006555">
    <property type="term" value="P:methionine metabolic process"/>
    <property type="evidence" value="ECO:0007669"/>
    <property type="project" value="InterPro"/>
</dbReference>
<dbReference type="Pfam" id="PF02219">
    <property type="entry name" value="MTHFR"/>
    <property type="match status" value="1"/>
</dbReference>
<comment type="caution">
    <text evidence="7">The sequence shown here is derived from an EMBL/GenBank/DDBJ whole genome shotgun (WGS) entry which is preliminary data.</text>
</comment>
<dbReference type="InterPro" id="IPR029041">
    <property type="entry name" value="FAD-linked_oxidoreductase-like"/>
</dbReference>
<protein>
    <recommendedName>
        <fullName evidence="6">Methylenetetrahydrofolate reductase</fullName>
    </recommendedName>
</protein>
<dbReference type="Gene3D" id="3.20.20.220">
    <property type="match status" value="1"/>
</dbReference>
<dbReference type="UniPathway" id="UPA00193"/>
<reference evidence="7 8" key="1">
    <citation type="submission" date="2018-04" db="EMBL/GenBank/DDBJ databases">
        <title>Genome of Nocardioides gansuensis WSJ-1.</title>
        <authorList>
            <person name="Wu S."/>
            <person name="Wang G."/>
        </authorList>
    </citation>
    <scope>NUCLEOTIDE SEQUENCE [LARGE SCALE GENOMIC DNA]</scope>
    <source>
        <strain evidence="7 8">WSJ-1</strain>
    </source>
</reference>
<evidence type="ECO:0000256" key="6">
    <source>
        <dbReference type="RuleBase" id="RU003862"/>
    </source>
</evidence>
<evidence type="ECO:0000256" key="4">
    <source>
        <dbReference type="ARBA" id="ARBA00022827"/>
    </source>
</evidence>
<dbReference type="AlphaFoldDB" id="A0A2T8F5D3"/>
<dbReference type="RefSeq" id="WP_116574105.1">
    <property type="nucleotide sequence ID" value="NZ_QDGZ01000011.1"/>
</dbReference>
<evidence type="ECO:0000256" key="1">
    <source>
        <dbReference type="ARBA" id="ARBA00001974"/>
    </source>
</evidence>
<evidence type="ECO:0000256" key="3">
    <source>
        <dbReference type="ARBA" id="ARBA00022630"/>
    </source>
</evidence>
<dbReference type="OrthoDB" id="9812555at2"/>
<dbReference type="SUPFAM" id="SSF51730">
    <property type="entry name" value="FAD-linked oxidoreductase"/>
    <property type="match status" value="1"/>
</dbReference>
<keyword evidence="4 6" id="KW-0274">FAD</keyword>
<dbReference type="Proteomes" id="UP000246018">
    <property type="component" value="Unassembled WGS sequence"/>
</dbReference>
<evidence type="ECO:0000256" key="2">
    <source>
        <dbReference type="ARBA" id="ARBA00004777"/>
    </source>
</evidence>
<evidence type="ECO:0000313" key="7">
    <source>
        <dbReference type="EMBL" id="PVG80924.1"/>
    </source>
</evidence>
<organism evidence="7 8">
    <name type="scientific">Nocardioides gansuensis</name>
    <dbReference type="NCBI Taxonomy" id="2138300"/>
    <lineage>
        <taxon>Bacteria</taxon>
        <taxon>Bacillati</taxon>
        <taxon>Actinomycetota</taxon>
        <taxon>Actinomycetes</taxon>
        <taxon>Propionibacteriales</taxon>
        <taxon>Nocardioidaceae</taxon>
        <taxon>Nocardioides</taxon>
    </lineage>
</organism>
<dbReference type="InterPro" id="IPR003171">
    <property type="entry name" value="Mehydrof_redctse-like"/>
</dbReference>
<keyword evidence="5 6" id="KW-0560">Oxidoreductase</keyword>
<keyword evidence="3 6" id="KW-0285">Flavoprotein</keyword>
<proteinExistence type="inferred from homology"/>
<dbReference type="GO" id="GO:0035999">
    <property type="term" value="P:tetrahydrofolate interconversion"/>
    <property type="evidence" value="ECO:0007669"/>
    <property type="project" value="UniProtKB-UniPathway"/>
</dbReference>
<evidence type="ECO:0000256" key="5">
    <source>
        <dbReference type="ARBA" id="ARBA00023002"/>
    </source>
</evidence>
<comment type="pathway">
    <text evidence="2 6">One-carbon metabolism; tetrahydrofolate interconversion.</text>
</comment>
<dbReference type="EMBL" id="QDGZ01000011">
    <property type="protein sequence ID" value="PVG80924.1"/>
    <property type="molecule type" value="Genomic_DNA"/>
</dbReference>
<comment type="cofactor">
    <cofactor evidence="1 6">
        <name>FAD</name>
        <dbReference type="ChEBI" id="CHEBI:57692"/>
    </cofactor>
</comment>
<keyword evidence="8" id="KW-1185">Reference proteome</keyword>
<gene>
    <name evidence="7" type="ORF">DDE18_20350</name>
</gene>
<sequence>MRNRGRARVLEGLLSRARYEVLPTADVVDEVYAGLPAGATVTVTASPAKGLAATLDVAERLAALGFDVVPHLAARMINGPGELAEITRRLHGAGVRKVFIPAGDAEPPAGAYHSALQVLEDLAAAGNPFTEVGITGYPERHPSIHDDVTVQAMWDKRRHATQIVSNLTFDPKLLADWVTRVRSRDVHLPILVGLPGPVERAKLLRMATRIGVGESARFLAKNGGLFTRIAAPGGYDPLRFLAGAAATLGRPDMHVAGLHLFTFNQVAETEAWRVAQLARLRRLGSTRADGATSAVPGRVT</sequence>
<evidence type="ECO:0000313" key="8">
    <source>
        <dbReference type="Proteomes" id="UP000246018"/>
    </source>
</evidence>
<accession>A0A2T8F5D3</accession>
<comment type="similarity">
    <text evidence="6">Belongs to the methylenetetrahydrofolate reductase family.</text>
</comment>